<reference evidence="3 4" key="1">
    <citation type="submission" date="2017-09" db="EMBL/GenBank/DDBJ databases">
        <title>Comparative genomics of rhizobia isolated from Phaseolus vulgaris in China.</title>
        <authorList>
            <person name="Tong W."/>
        </authorList>
    </citation>
    <scope>NUCLEOTIDE SEQUENCE [LARGE SCALE GENOMIC DNA]</scope>
    <source>
        <strain evidence="3 4">PCH1</strain>
    </source>
</reference>
<dbReference type="CDD" id="cd07996">
    <property type="entry name" value="WGR_MMR_like"/>
    <property type="match status" value="1"/>
</dbReference>
<sequence length="204" mass="22905">MRALPGAGTVCDTAGVTERSREDRHPTGRGPRAGSVSAASRAVRHRRLAQHALSHNISDMNRSVPTDSQVSLDAIVGISDSDLMISQPYRLYIERLDPSRNMARYYAMSIEPNLFGDICLLRKWGRIGTKGQMMVHHFGQEEDAVRLFLDLLRQKRKRGYRPRPSLPKEKWPAEAEHESASSAPVPDPEGHLDLDEERNLDGEL</sequence>
<evidence type="ECO:0000256" key="1">
    <source>
        <dbReference type="SAM" id="MobiDB-lite"/>
    </source>
</evidence>
<organism evidence="3 4">
    <name type="scientific">Rhizobium fredii</name>
    <name type="common">Sinorhizobium fredii</name>
    <dbReference type="NCBI Taxonomy" id="380"/>
    <lineage>
        <taxon>Bacteria</taxon>
        <taxon>Pseudomonadati</taxon>
        <taxon>Pseudomonadota</taxon>
        <taxon>Alphaproteobacteria</taxon>
        <taxon>Hyphomicrobiales</taxon>
        <taxon>Rhizobiaceae</taxon>
        <taxon>Sinorhizobium/Ensifer group</taxon>
        <taxon>Sinorhizobium</taxon>
    </lineage>
</organism>
<feature type="compositionally biased region" description="Low complexity" evidence="1">
    <location>
        <begin position="28"/>
        <end position="39"/>
    </location>
</feature>
<dbReference type="SMART" id="SM00773">
    <property type="entry name" value="WGR"/>
    <property type="match status" value="1"/>
</dbReference>
<evidence type="ECO:0000313" key="4">
    <source>
        <dbReference type="Proteomes" id="UP000220353"/>
    </source>
</evidence>
<dbReference type="AlphaFoldDB" id="A0A2A6LQ91"/>
<feature type="compositionally biased region" description="Basic and acidic residues" evidence="1">
    <location>
        <begin position="188"/>
        <end position="204"/>
    </location>
</feature>
<dbReference type="EMBL" id="NWTC01000033">
    <property type="protein sequence ID" value="PDT44382.1"/>
    <property type="molecule type" value="Genomic_DNA"/>
</dbReference>
<dbReference type="InterPro" id="IPR049809">
    <property type="entry name" value="YehF/YfeS-like_WGR"/>
</dbReference>
<dbReference type="InterPro" id="IPR008893">
    <property type="entry name" value="WGR_domain"/>
</dbReference>
<feature type="domain" description="WGR" evidence="2">
    <location>
        <begin position="73"/>
        <end position="175"/>
    </location>
</feature>
<dbReference type="Gene3D" id="2.20.140.10">
    <property type="entry name" value="WGR domain"/>
    <property type="match status" value="1"/>
</dbReference>
<protein>
    <recommendedName>
        <fullName evidence="2">WGR domain-containing protein</fullName>
    </recommendedName>
</protein>
<dbReference type="SUPFAM" id="SSF142921">
    <property type="entry name" value="WGR domain-like"/>
    <property type="match status" value="1"/>
</dbReference>
<evidence type="ECO:0000313" key="3">
    <source>
        <dbReference type="EMBL" id="PDT44382.1"/>
    </source>
</evidence>
<feature type="compositionally biased region" description="Basic and acidic residues" evidence="1">
    <location>
        <begin position="166"/>
        <end position="179"/>
    </location>
</feature>
<name>A0A2A6LQ91_RHIFR</name>
<accession>A0A2A6LQ91</accession>
<proteinExistence type="predicted"/>
<gene>
    <name evidence="3" type="ORF">CO661_29255</name>
</gene>
<dbReference type="Pfam" id="PF05406">
    <property type="entry name" value="WGR"/>
    <property type="match status" value="1"/>
</dbReference>
<dbReference type="Proteomes" id="UP000220353">
    <property type="component" value="Unassembled WGS sequence"/>
</dbReference>
<evidence type="ECO:0000259" key="2">
    <source>
        <dbReference type="PROSITE" id="PS51977"/>
    </source>
</evidence>
<comment type="caution">
    <text evidence="3">The sequence shown here is derived from an EMBL/GenBank/DDBJ whole genome shotgun (WGS) entry which is preliminary data.</text>
</comment>
<feature type="region of interest" description="Disordered" evidence="1">
    <location>
        <begin position="1"/>
        <end position="39"/>
    </location>
</feature>
<dbReference type="InterPro" id="IPR036930">
    <property type="entry name" value="WGR_dom_sf"/>
</dbReference>
<feature type="region of interest" description="Disordered" evidence="1">
    <location>
        <begin position="159"/>
        <end position="204"/>
    </location>
</feature>
<dbReference type="PROSITE" id="PS51977">
    <property type="entry name" value="WGR"/>
    <property type="match status" value="1"/>
</dbReference>